<evidence type="ECO:0000259" key="9">
    <source>
        <dbReference type="PROSITE" id="PS51096"/>
    </source>
</evidence>
<evidence type="ECO:0000256" key="6">
    <source>
        <dbReference type="ARBA" id="ARBA00022679"/>
    </source>
</evidence>
<evidence type="ECO:0000256" key="8">
    <source>
        <dbReference type="ARBA" id="ARBA00022777"/>
    </source>
</evidence>
<evidence type="ECO:0000313" key="11">
    <source>
        <dbReference type="Proteomes" id="UP000198828"/>
    </source>
</evidence>
<dbReference type="GO" id="GO:0016020">
    <property type="term" value="C:membrane"/>
    <property type="evidence" value="ECO:0007669"/>
    <property type="project" value="InterPro"/>
</dbReference>
<keyword evidence="11" id="KW-1185">Reference proteome</keyword>
<proteinExistence type="predicted"/>
<dbReference type="InterPro" id="IPR004701">
    <property type="entry name" value="PTS_EIIA_man-typ"/>
</dbReference>
<keyword evidence="4" id="KW-0597">Phosphoprotein</keyword>
<keyword evidence="2" id="KW-0813">Transport</keyword>
<keyword evidence="3" id="KW-0963">Cytoplasm</keyword>
<dbReference type="GO" id="GO:0016301">
    <property type="term" value="F:kinase activity"/>
    <property type="evidence" value="ECO:0007669"/>
    <property type="project" value="UniProtKB-KW"/>
</dbReference>
<sequence>MVSIIIGSHGRLSEELLNTAEMICGKQSNISTVSLMPGESLDDILEKYQAAMKELDISKGLIFLVDVFAGSPFNAATKIVYKEGNMDIVTGVNIPMLLETITKRDNMELNELVEVLKNSGSQGISSFKEDFIKKISKHEDEEEL</sequence>
<dbReference type="GO" id="GO:0009401">
    <property type="term" value="P:phosphoenolpyruvate-dependent sugar phosphotransferase system"/>
    <property type="evidence" value="ECO:0007669"/>
    <property type="project" value="UniProtKB-KW"/>
</dbReference>
<keyword evidence="5" id="KW-0762">Sugar transport</keyword>
<dbReference type="InterPro" id="IPR036662">
    <property type="entry name" value="PTS_EIIA_man-typ_sf"/>
</dbReference>
<evidence type="ECO:0000256" key="1">
    <source>
        <dbReference type="ARBA" id="ARBA00004496"/>
    </source>
</evidence>
<dbReference type="InterPro" id="IPR033887">
    <property type="entry name" value="PTS_IIA_man"/>
</dbReference>
<dbReference type="SUPFAM" id="SSF53062">
    <property type="entry name" value="PTS system fructose IIA component-like"/>
    <property type="match status" value="1"/>
</dbReference>
<dbReference type="InterPro" id="IPR051471">
    <property type="entry name" value="Bacterial_PTS_sugar_comp"/>
</dbReference>
<feature type="domain" description="PTS EIIA type-4" evidence="9">
    <location>
        <begin position="1"/>
        <end position="124"/>
    </location>
</feature>
<evidence type="ECO:0000256" key="7">
    <source>
        <dbReference type="ARBA" id="ARBA00022683"/>
    </source>
</evidence>
<keyword evidence="7" id="KW-0598">Phosphotransferase system</keyword>
<comment type="subcellular location">
    <subcellularLocation>
        <location evidence="1">Cytoplasm</location>
    </subcellularLocation>
</comment>
<dbReference type="PANTHER" id="PTHR33799:SF1">
    <property type="entry name" value="PTS SYSTEM MANNOSE-SPECIFIC EIIAB COMPONENT-RELATED"/>
    <property type="match status" value="1"/>
</dbReference>
<dbReference type="RefSeq" id="WP_200773672.1">
    <property type="nucleotide sequence ID" value="NZ_FNNG01000004.1"/>
</dbReference>
<protein>
    <submittedName>
        <fullName evidence="10">PTS system D-mannose-specific IIA component, Man family (TC 4.A.6.1.1)</fullName>
    </submittedName>
</protein>
<organism evidence="10 11">
    <name type="scientific">Tepidimicrobium xylanilyticum</name>
    <dbReference type="NCBI Taxonomy" id="1123352"/>
    <lineage>
        <taxon>Bacteria</taxon>
        <taxon>Bacillati</taxon>
        <taxon>Bacillota</taxon>
        <taxon>Tissierellia</taxon>
        <taxon>Tissierellales</taxon>
        <taxon>Tepidimicrobiaceae</taxon>
        <taxon>Tepidimicrobium</taxon>
    </lineage>
</organism>
<evidence type="ECO:0000256" key="4">
    <source>
        <dbReference type="ARBA" id="ARBA00022553"/>
    </source>
</evidence>
<dbReference type="InterPro" id="IPR013789">
    <property type="entry name" value="PTS_EIIA_man"/>
</dbReference>
<dbReference type="NCBIfam" id="TIGR00824">
    <property type="entry name" value="EIIA-man"/>
    <property type="match status" value="1"/>
</dbReference>
<dbReference type="Gene3D" id="3.40.50.510">
    <property type="entry name" value="Phosphotransferase system, mannose-type IIA component"/>
    <property type="match status" value="1"/>
</dbReference>
<evidence type="ECO:0000256" key="2">
    <source>
        <dbReference type="ARBA" id="ARBA00022448"/>
    </source>
</evidence>
<dbReference type="AlphaFoldDB" id="A0A1H2WD97"/>
<dbReference type="Pfam" id="PF03610">
    <property type="entry name" value="EIIA-man"/>
    <property type="match status" value="1"/>
</dbReference>
<dbReference type="GO" id="GO:0016773">
    <property type="term" value="F:phosphotransferase activity, alcohol group as acceptor"/>
    <property type="evidence" value="ECO:0007669"/>
    <property type="project" value="InterPro"/>
</dbReference>
<evidence type="ECO:0000256" key="3">
    <source>
        <dbReference type="ARBA" id="ARBA00022490"/>
    </source>
</evidence>
<keyword evidence="6" id="KW-0808">Transferase</keyword>
<keyword evidence="8" id="KW-0418">Kinase</keyword>
<gene>
    <name evidence="10" type="ORF">SAMN05660923_01226</name>
</gene>
<evidence type="ECO:0000313" key="10">
    <source>
        <dbReference type="EMBL" id="SDW78653.1"/>
    </source>
</evidence>
<evidence type="ECO:0000256" key="5">
    <source>
        <dbReference type="ARBA" id="ARBA00022597"/>
    </source>
</evidence>
<dbReference type="PANTHER" id="PTHR33799">
    <property type="entry name" value="PTS PERMEASE-RELATED-RELATED"/>
    <property type="match status" value="1"/>
</dbReference>
<dbReference type="EMBL" id="FNNG01000004">
    <property type="protein sequence ID" value="SDW78653.1"/>
    <property type="molecule type" value="Genomic_DNA"/>
</dbReference>
<dbReference type="GO" id="GO:0005737">
    <property type="term" value="C:cytoplasm"/>
    <property type="evidence" value="ECO:0007669"/>
    <property type="project" value="UniProtKB-SubCell"/>
</dbReference>
<accession>A0A1H2WD97</accession>
<dbReference type="Proteomes" id="UP000198828">
    <property type="component" value="Unassembled WGS sequence"/>
</dbReference>
<dbReference type="PROSITE" id="PS51096">
    <property type="entry name" value="PTS_EIIA_TYPE_4"/>
    <property type="match status" value="1"/>
</dbReference>
<name>A0A1H2WD97_9FIRM</name>
<reference evidence="10 11" key="1">
    <citation type="submission" date="2016-10" db="EMBL/GenBank/DDBJ databases">
        <authorList>
            <person name="de Groot N.N."/>
        </authorList>
    </citation>
    <scope>NUCLEOTIDE SEQUENCE [LARGE SCALE GENOMIC DNA]</scope>
    <source>
        <strain evidence="10 11">DSM 23310</strain>
    </source>
</reference>
<dbReference type="CDD" id="cd00006">
    <property type="entry name" value="PTS_IIA_man"/>
    <property type="match status" value="1"/>
</dbReference>